<feature type="compositionally biased region" description="Low complexity" evidence="1">
    <location>
        <begin position="60"/>
        <end position="75"/>
    </location>
</feature>
<keyword evidence="2" id="KW-0812">Transmembrane</keyword>
<reference evidence="3 4" key="1">
    <citation type="submission" date="2023-07" db="EMBL/GenBank/DDBJ databases">
        <title>Genomic Encyclopedia of Type Strains, Phase IV (KMG-IV): sequencing the most valuable type-strain genomes for metagenomic binning, comparative biology and taxonomic classification.</title>
        <authorList>
            <person name="Goeker M."/>
        </authorList>
    </citation>
    <scope>NUCLEOTIDE SEQUENCE [LARGE SCALE GENOMIC DNA]</scope>
    <source>
        <strain evidence="3 4">DSM 19619</strain>
    </source>
</reference>
<feature type="compositionally biased region" description="Pro residues" evidence="1">
    <location>
        <begin position="26"/>
        <end position="42"/>
    </location>
</feature>
<evidence type="ECO:0000256" key="2">
    <source>
        <dbReference type="SAM" id="Phobius"/>
    </source>
</evidence>
<keyword evidence="2" id="KW-0472">Membrane</keyword>
<dbReference type="RefSeq" id="WP_307270140.1">
    <property type="nucleotide sequence ID" value="NZ_JAUSVX010000002.1"/>
</dbReference>
<protein>
    <submittedName>
        <fullName evidence="3">Uncharacterized protein</fullName>
    </submittedName>
</protein>
<accession>A0ABU0J508</accession>
<feature type="compositionally biased region" description="Low complexity" evidence="1">
    <location>
        <begin position="1"/>
        <end position="10"/>
    </location>
</feature>
<keyword evidence="4" id="KW-1185">Reference proteome</keyword>
<name>A0ABU0J508_9HYPH</name>
<feature type="region of interest" description="Disordered" evidence="1">
    <location>
        <begin position="1"/>
        <end position="44"/>
    </location>
</feature>
<sequence length="349" mass="36321">MKAEAAVVAKPEPPRPAAARDLDAPRPTPAPAAATPPRPAPAKAPVVADDDAIYLEQPRRAATSVARGRAAAPRAQPVILPTEPPESRSGERQLVPPEPANDGEARLRAAQERIAAATAERQKRLQRLAERSLAPPEPPAEAAREPAPETKPAPRRGEAANANHGGVFGTGAQAQRSGPSSSLWAVAAAFLVVAVLCGAAGGYIWWMNGRKPNPEVAVVPIPERLPQEQPAVAALSPAAPAAETETPVVSEHAVRTATISLNAVDVALQDARELSAMGDFAGAREVLEPHRASGDPRVLFALAETYDPLVNRTPSQADAKQAQALYEAAGKAGFQGAADRLAKLQTPAN</sequence>
<feature type="region of interest" description="Disordered" evidence="1">
    <location>
        <begin position="58"/>
        <end position="178"/>
    </location>
</feature>
<feature type="transmembrane region" description="Helical" evidence="2">
    <location>
        <begin position="183"/>
        <end position="206"/>
    </location>
</feature>
<organism evidence="3 4">
    <name type="scientific">Labrys wisconsinensis</name>
    <dbReference type="NCBI Taxonomy" id="425677"/>
    <lineage>
        <taxon>Bacteria</taxon>
        <taxon>Pseudomonadati</taxon>
        <taxon>Pseudomonadota</taxon>
        <taxon>Alphaproteobacteria</taxon>
        <taxon>Hyphomicrobiales</taxon>
        <taxon>Xanthobacteraceae</taxon>
        <taxon>Labrys</taxon>
    </lineage>
</organism>
<feature type="compositionally biased region" description="Basic and acidic residues" evidence="1">
    <location>
        <begin position="120"/>
        <end position="130"/>
    </location>
</feature>
<evidence type="ECO:0000256" key="1">
    <source>
        <dbReference type="SAM" id="MobiDB-lite"/>
    </source>
</evidence>
<dbReference type="EMBL" id="JAUSVX010000002">
    <property type="protein sequence ID" value="MDQ0468646.1"/>
    <property type="molecule type" value="Genomic_DNA"/>
</dbReference>
<evidence type="ECO:0000313" key="3">
    <source>
        <dbReference type="EMBL" id="MDQ0468646.1"/>
    </source>
</evidence>
<proteinExistence type="predicted"/>
<comment type="caution">
    <text evidence="3">The sequence shown here is derived from an EMBL/GenBank/DDBJ whole genome shotgun (WGS) entry which is preliminary data.</text>
</comment>
<evidence type="ECO:0000313" key="4">
    <source>
        <dbReference type="Proteomes" id="UP001242480"/>
    </source>
</evidence>
<gene>
    <name evidence="3" type="ORF">QO011_001646</name>
</gene>
<keyword evidence="2" id="KW-1133">Transmembrane helix</keyword>
<dbReference type="Proteomes" id="UP001242480">
    <property type="component" value="Unassembled WGS sequence"/>
</dbReference>